<comment type="caution">
    <text evidence="3">The sequence shown here is derived from an EMBL/GenBank/DDBJ whole genome shotgun (WGS) entry which is preliminary data.</text>
</comment>
<dbReference type="eggNOG" id="COG3173">
    <property type="taxonomic scope" value="Bacteria"/>
</dbReference>
<sequence length="464" mass="51059">MMTRLQSFIEKHLGQGVKVENALLLTGGASQETWRIDVEHNSIQTAYCLRRAKDSESEQALDLGGVGLMVEAELIQAAHRVGVKAPQIVALISAEDDLGIGFLMQWLDGETLGHKIARAPEFASIRPELARQCGEQLALIHSMDTQPFLQAGSLQKMASVDFVQQTYNQYLSLNVQQPMLDYTARYLLENAPKQHDYVLNHGDFRSGNLMVDPTIGISAVLDWELASIADPAKDLAWLCVNSWRFGCNEFVVGGFGDLDDLLTAYNANSGRNISADDIHYWMVFGSFWWSVCCLSMGNTYKTGVNTSLERPIIGRRASEGQLDCVNLLLPQGFEIIPDEQNQALLPTDAELAEALQAHLKDNVAPLLNGKDKFLVQVAANAAGILARSARFNATAANQANNRLQALLGDCEPQEDLNAKLCEHIRGGLIDLDNLALQAHLRATVEAQVLIDQPQYVEFSKRGAK</sequence>
<dbReference type="InterPro" id="IPR046252">
    <property type="entry name" value="DUF6285"/>
</dbReference>
<dbReference type="Gene3D" id="3.30.200.20">
    <property type="entry name" value="Phosphorylase Kinase, domain 1"/>
    <property type="match status" value="1"/>
</dbReference>
<dbReference type="Proteomes" id="UP000005615">
    <property type="component" value="Unassembled WGS sequence"/>
</dbReference>
<proteinExistence type="predicted"/>
<evidence type="ECO:0000313" key="3">
    <source>
        <dbReference type="EMBL" id="EGG28579.1"/>
    </source>
</evidence>
<dbReference type="InterPro" id="IPR041726">
    <property type="entry name" value="ACAD10_11_N"/>
</dbReference>
<dbReference type="InterPro" id="IPR002575">
    <property type="entry name" value="Aminoglycoside_PTrfase"/>
</dbReference>
<dbReference type="InterPro" id="IPR011009">
    <property type="entry name" value="Kinase-like_dom_sf"/>
</dbReference>
<dbReference type="InterPro" id="IPR051678">
    <property type="entry name" value="AGP_Transferase"/>
</dbReference>
<organism evidence="3 4">
    <name type="scientific">Aequoribacter fuscus</name>
    <dbReference type="NCBI Taxonomy" id="2518989"/>
    <lineage>
        <taxon>Bacteria</taxon>
        <taxon>Pseudomonadati</taxon>
        <taxon>Pseudomonadota</taxon>
        <taxon>Gammaproteobacteria</taxon>
        <taxon>Cellvibrionales</taxon>
        <taxon>Halieaceae</taxon>
        <taxon>Aequoribacter</taxon>
    </lineage>
</organism>
<name>F3L4Z2_9GAMM</name>
<feature type="domain" description="DUF6285" evidence="2">
    <location>
        <begin position="365"/>
        <end position="455"/>
    </location>
</feature>
<keyword evidence="4" id="KW-1185">Reference proteome</keyword>
<evidence type="ECO:0000259" key="1">
    <source>
        <dbReference type="Pfam" id="PF01636"/>
    </source>
</evidence>
<feature type="domain" description="Aminoglycoside phosphotransferase" evidence="1">
    <location>
        <begin position="25"/>
        <end position="246"/>
    </location>
</feature>
<evidence type="ECO:0000259" key="2">
    <source>
        <dbReference type="Pfam" id="PF19802"/>
    </source>
</evidence>
<accession>F3L4Z2</accession>
<dbReference type="SUPFAM" id="SSF56112">
    <property type="entry name" value="Protein kinase-like (PK-like)"/>
    <property type="match status" value="1"/>
</dbReference>
<protein>
    <submittedName>
        <fullName evidence="3">Uncharacterized protein</fullName>
    </submittedName>
</protein>
<dbReference type="STRING" id="2518989.IMCC3088_2771"/>
<reference evidence="3 4" key="1">
    <citation type="journal article" date="2011" name="J. Bacteriol.">
        <title>Genome sequence of strain IMCC3088, a proteorhodopsin-containing marine bacterium belonging to the OM60/NOR5 clade.</title>
        <authorList>
            <person name="Jang Y."/>
            <person name="Oh H.M."/>
            <person name="Kang I."/>
            <person name="Lee K."/>
            <person name="Yang S.J."/>
            <person name="Cho J.C."/>
        </authorList>
    </citation>
    <scope>NUCLEOTIDE SEQUENCE [LARGE SCALE GENOMIC DNA]</scope>
    <source>
        <strain evidence="3 4">IMCC3088</strain>
    </source>
</reference>
<dbReference type="EMBL" id="AEIG01000093">
    <property type="protein sequence ID" value="EGG28579.1"/>
    <property type="molecule type" value="Genomic_DNA"/>
</dbReference>
<dbReference type="PANTHER" id="PTHR21310">
    <property type="entry name" value="AMINOGLYCOSIDE PHOSPHOTRANSFERASE-RELATED-RELATED"/>
    <property type="match status" value="1"/>
</dbReference>
<dbReference type="CDD" id="cd05154">
    <property type="entry name" value="ACAD10_11_N-like"/>
    <property type="match status" value="1"/>
</dbReference>
<dbReference type="PANTHER" id="PTHR21310:SF57">
    <property type="entry name" value="BLR2944 PROTEIN"/>
    <property type="match status" value="1"/>
</dbReference>
<dbReference type="Pfam" id="PF01636">
    <property type="entry name" value="APH"/>
    <property type="match status" value="1"/>
</dbReference>
<dbReference type="Gene3D" id="3.90.1200.10">
    <property type="match status" value="1"/>
</dbReference>
<gene>
    <name evidence="3" type="ORF">IMCC3088_2771</name>
</gene>
<dbReference type="AlphaFoldDB" id="F3L4Z2"/>
<dbReference type="Pfam" id="PF19802">
    <property type="entry name" value="DUF6285"/>
    <property type="match status" value="1"/>
</dbReference>
<evidence type="ECO:0000313" key="4">
    <source>
        <dbReference type="Proteomes" id="UP000005615"/>
    </source>
</evidence>